<dbReference type="HAMAP" id="MF_01430">
    <property type="entry name" value="OM_assembly_BamA"/>
    <property type="match status" value="1"/>
</dbReference>
<comment type="similarity">
    <text evidence="8">Belongs to the BamA family.</text>
</comment>
<keyword evidence="7 8" id="KW-0998">Cell outer membrane</keyword>
<dbReference type="PIRSF" id="PIRSF006076">
    <property type="entry name" value="OM_assembly_OMP85"/>
    <property type="match status" value="1"/>
</dbReference>
<feature type="domain" description="POTRA" evidence="10">
    <location>
        <begin position="120"/>
        <end position="197"/>
    </location>
</feature>
<dbReference type="InterPro" id="IPR010827">
    <property type="entry name" value="BamA/TamA_POTRA"/>
</dbReference>
<dbReference type="InterPro" id="IPR039910">
    <property type="entry name" value="D15-like"/>
</dbReference>
<dbReference type="Gene3D" id="3.10.20.310">
    <property type="entry name" value="membrane protein fhac"/>
    <property type="match status" value="5"/>
</dbReference>
<dbReference type="AlphaFoldDB" id="A0A844ZS62"/>
<feature type="domain" description="POTRA" evidence="10">
    <location>
        <begin position="373"/>
        <end position="447"/>
    </location>
</feature>
<evidence type="ECO:0000256" key="5">
    <source>
        <dbReference type="ARBA" id="ARBA00022737"/>
    </source>
</evidence>
<dbReference type="InterPro" id="IPR000184">
    <property type="entry name" value="Bac_surfAg_D15"/>
</dbReference>
<keyword evidence="2 8" id="KW-1134">Transmembrane beta strand</keyword>
<accession>A0A844ZS62</accession>
<feature type="chain" id="PRO_5033174775" description="Outer membrane protein assembly factor BamA" evidence="8">
    <location>
        <begin position="33"/>
        <end position="893"/>
    </location>
</feature>
<evidence type="ECO:0000256" key="8">
    <source>
        <dbReference type="HAMAP-Rule" id="MF_01430"/>
    </source>
</evidence>
<evidence type="ECO:0000256" key="7">
    <source>
        <dbReference type="ARBA" id="ARBA00023237"/>
    </source>
</evidence>
<sequence precursor="true">MSGDTEIRNGRRLALALLGGTMLAGMPAVAIAQDESGQAADQPTPAPAPQPDTIQSIAVTGAQRLEPQTILSYIQMRPGQEYSQAAADQALKELYATELFATASIRNNGGNVIIDLVENPVINRIILEGNKRLKNDKIVPEIKLAPRQIFTRSKVRADTARILELYKRQGRFAATVEPKIVELSQNRVDVVYEISEGPKSKVRQINIIGNEVFSDGDLRGEMVTKQSRFTTFFSSNTSYDPDRLAFDQQKLRQFYLTEGYADFRVVSAVAELTPDKEDFIITYVVEEGERYKFGEVSVDSQIRDFDSDAMSQSLPMKGGDWYDAKAVEDTVEQLTELAGRFGYAFADVRPQFRRSKEDLTMSITFVLNEAPRVYVERVDVNGNTLTQDKVLRREFRVSEGDAFNSIGVKRSTNRIKSLGFFQENFEIEQVDGSAPDRIVLEANVEENPTGELQLSAGFSSIESFILAASIRQRNFRGRGQTVGASVNYSRFSRSFNLSFTEPYVFDRNISTGIDIYRRDFNSFNFRGGDRNTTFEQATTGASIRVGVPLSEYMSLVGSYTFNYDDISLDENQFFADFDGDGVRTCEPLLAGRFLCDAIGKRTSSILGATLAFDNLDSRFRPTRGESISLTTEFAGLGGTERYIRLRSRGAKYWPVLGNFIFSVQAEGGFIKGLKDRGPGVDDVRLNDRFFLGEPQFRGFDIRGVGPRIIRTPLVDDDADPLTPRVPTTNEDLISDDAIGGTGYYLGRAELEIPLGTGARELGLRPSVFLDVGALFGVDTPNLQNFPNGVQARDADSNLLFIENVDDGNGGVTPTQTTNPIAADLVTPNTPLILPNSFISETFLGDSVSPRVSIGIGVNWNSPFGPFRIDFAHVLRKQPGDDTKKFTFNVGTQF</sequence>
<dbReference type="InterPro" id="IPR034746">
    <property type="entry name" value="POTRA"/>
</dbReference>
<evidence type="ECO:0000256" key="2">
    <source>
        <dbReference type="ARBA" id="ARBA00022452"/>
    </source>
</evidence>
<dbReference type="NCBIfam" id="TIGR03303">
    <property type="entry name" value="OM_YaeT"/>
    <property type="match status" value="1"/>
</dbReference>
<evidence type="ECO:0000256" key="9">
    <source>
        <dbReference type="NCBIfam" id="TIGR03303"/>
    </source>
</evidence>
<name>A0A844ZS62_9SPHN</name>
<feature type="domain" description="POTRA" evidence="10">
    <location>
        <begin position="52"/>
        <end position="119"/>
    </location>
</feature>
<keyword evidence="6 8" id="KW-0472">Membrane</keyword>
<proteinExistence type="inferred from homology"/>
<evidence type="ECO:0000313" key="11">
    <source>
        <dbReference type="EMBL" id="MXO89836.1"/>
    </source>
</evidence>
<dbReference type="Proteomes" id="UP000442714">
    <property type="component" value="Unassembled WGS sequence"/>
</dbReference>
<dbReference type="GO" id="GO:0051205">
    <property type="term" value="P:protein insertion into membrane"/>
    <property type="evidence" value="ECO:0007669"/>
    <property type="project" value="UniProtKB-UniRule"/>
</dbReference>
<evidence type="ECO:0000256" key="3">
    <source>
        <dbReference type="ARBA" id="ARBA00022692"/>
    </source>
</evidence>
<organism evidence="11 12">
    <name type="scientific">Pontixanthobacter aquaemixtae</name>
    <dbReference type="NCBI Taxonomy" id="1958940"/>
    <lineage>
        <taxon>Bacteria</taxon>
        <taxon>Pseudomonadati</taxon>
        <taxon>Pseudomonadota</taxon>
        <taxon>Alphaproteobacteria</taxon>
        <taxon>Sphingomonadales</taxon>
        <taxon>Erythrobacteraceae</taxon>
        <taxon>Pontixanthobacter</taxon>
    </lineage>
</organism>
<evidence type="ECO:0000256" key="6">
    <source>
        <dbReference type="ARBA" id="ARBA00023136"/>
    </source>
</evidence>
<dbReference type="GO" id="GO:0043165">
    <property type="term" value="P:Gram-negative-bacterium-type cell outer membrane assembly"/>
    <property type="evidence" value="ECO:0007669"/>
    <property type="project" value="UniProtKB-UniRule"/>
</dbReference>
<gene>
    <name evidence="8 11" type="primary">bamA</name>
    <name evidence="11" type="ORF">GRI41_03295</name>
</gene>
<comment type="function">
    <text evidence="8">Part of the outer membrane protein assembly complex, which is involved in assembly and insertion of beta-barrel proteins into the outer membrane.</text>
</comment>
<dbReference type="OrthoDB" id="9803054at2"/>
<dbReference type="Pfam" id="PF07244">
    <property type="entry name" value="POTRA"/>
    <property type="match status" value="4"/>
</dbReference>
<dbReference type="Pfam" id="PF01103">
    <property type="entry name" value="Omp85"/>
    <property type="match status" value="1"/>
</dbReference>
<evidence type="ECO:0000256" key="1">
    <source>
        <dbReference type="ARBA" id="ARBA00004370"/>
    </source>
</evidence>
<dbReference type="InterPro" id="IPR023707">
    <property type="entry name" value="OM_assembly_BamA"/>
</dbReference>
<keyword evidence="12" id="KW-1185">Reference proteome</keyword>
<dbReference type="GO" id="GO:0009279">
    <property type="term" value="C:cell outer membrane"/>
    <property type="evidence" value="ECO:0007669"/>
    <property type="project" value="UniProtKB-SubCell"/>
</dbReference>
<keyword evidence="5 8" id="KW-0677">Repeat</keyword>
<dbReference type="PANTHER" id="PTHR12815">
    <property type="entry name" value="SORTING AND ASSEMBLY MACHINERY SAMM50 PROTEIN FAMILY MEMBER"/>
    <property type="match status" value="1"/>
</dbReference>
<protein>
    <recommendedName>
        <fullName evidence="8 9">Outer membrane protein assembly factor BamA</fullName>
    </recommendedName>
</protein>
<dbReference type="Gene3D" id="2.40.160.50">
    <property type="entry name" value="membrane protein fhac: a member of the omp85/tpsb transporter family"/>
    <property type="match status" value="1"/>
</dbReference>
<feature type="signal peptide" evidence="8">
    <location>
        <begin position="1"/>
        <end position="32"/>
    </location>
</feature>
<comment type="subunit">
    <text evidence="8">Part of the Bam complex.</text>
</comment>
<dbReference type="RefSeq" id="WP_160603355.1">
    <property type="nucleotide sequence ID" value="NZ_WTYX01000001.1"/>
</dbReference>
<comment type="subcellular location">
    <subcellularLocation>
        <location evidence="8">Cell outer membrane</location>
    </subcellularLocation>
    <subcellularLocation>
        <location evidence="1">Membrane</location>
    </subcellularLocation>
</comment>
<feature type="domain" description="POTRA" evidence="10">
    <location>
        <begin position="200"/>
        <end position="288"/>
    </location>
</feature>
<evidence type="ECO:0000259" key="10">
    <source>
        <dbReference type="PROSITE" id="PS51779"/>
    </source>
</evidence>
<dbReference type="PANTHER" id="PTHR12815:SF23">
    <property type="entry name" value="OUTER MEMBRANE PROTEIN ASSEMBLY FACTOR BAMA"/>
    <property type="match status" value="1"/>
</dbReference>
<evidence type="ECO:0000313" key="12">
    <source>
        <dbReference type="Proteomes" id="UP000442714"/>
    </source>
</evidence>
<reference evidence="11 12" key="1">
    <citation type="submission" date="2019-12" db="EMBL/GenBank/DDBJ databases">
        <title>Genomic-based taxomic classification of the family Erythrobacteraceae.</title>
        <authorList>
            <person name="Xu L."/>
        </authorList>
    </citation>
    <scope>NUCLEOTIDE SEQUENCE [LARGE SCALE GENOMIC DNA]</scope>
    <source>
        <strain evidence="11 12">KCTC 52763</strain>
    </source>
</reference>
<dbReference type="EMBL" id="WTYX01000001">
    <property type="protein sequence ID" value="MXO89836.1"/>
    <property type="molecule type" value="Genomic_DNA"/>
</dbReference>
<comment type="caution">
    <text evidence="11">The sequence shown here is derived from an EMBL/GenBank/DDBJ whole genome shotgun (WGS) entry which is preliminary data.</text>
</comment>
<evidence type="ECO:0000256" key="4">
    <source>
        <dbReference type="ARBA" id="ARBA00022729"/>
    </source>
</evidence>
<dbReference type="PROSITE" id="PS51779">
    <property type="entry name" value="POTRA"/>
    <property type="match status" value="4"/>
</dbReference>
<keyword evidence="3 8" id="KW-0812">Transmembrane</keyword>
<keyword evidence="4 8" id="KW-0732">Signal</keyword>